<dbReference type="Pfam" id="PF03466">
    <property type="entry name" value="LysR_substrate"/>
    <property type="match status" value="1"/>
</dbReference>
<dbReference type="SUPFAM" id="SSF53850">
    <property type="entry name" value="Periplasmic binding protein-like II"/>
    <property type="match status" value="1"/>
</dbReference>
<dbReference type="Gene3D" id="3.40.190.290">
    <property type="match status" value="1"/>
</dbReference>
<dbReference type="eggNOG" id="COG0583">
    <property type="taxonomic scope" value="Bacteria"/>
</dbReference>
<gene>
    <name evidence="6" type="ORF">DV20_36135</name>
</gene>
<evidence type="ECO:0000313" key="7">
    <source>
        <dbReference type="Proteomes" id="UP000027345"/>
    </source>
</evidence>
<dbReference type="Pfam" id="PF00126">
    <property type="entry name" value="HTH_1"/>
    <property type="match status" value="1"/>
</dbReference>
<dbReference type="EMBL" id="JMQI01000073">
    <property type="protein sequence ID" value="KDN17413.1"/>
    <property type="molecule type" value="Genomic_DNA"/>
</dbReference>
<proteinExistence type="inferred from homology"/>
<dbReference type="InterPro" id="IPR036388">
    <property type="entry name" value="WH-like_DNA-bd_sf"/>
</dbReference>
<comment type="caution">
    <text evidence="6">The sequence shown here is derived from an EMBL/GenBank/DDBJ whole genome shotgun (WGS) entry which is preliminary data.</text>
</comment>
<dbReference type="OrthoDB" id="3181812at2"/>
<dbReference type="InterPro" id="IPR050950">
    <property type="entry name" value="HTH-type_LysR_regulators"/>
</dbReference>
<feature type="domain" description="HTH lysR-type" evidence="5">
    <location>
        <begin position="1"/>
        <end position="58"/>
    </location>
</feature>
<evidence type="ECO:0000256" key="3">
    <source>
        <dbReference type="ARBA" id="ARBA00023125"/>
    </source>
</evidence>
<dbReference type="Gene3D" id="1.10.10.10">
    <property type="entry name" value="Winged helix-like DNA-binding domain superfamily/Winged helix DNA-binding domain"/>
    <property type="match status" value="1"/>
</dbReference>
<dbReference type="RefSeq" id="WP_043787675.1">
    <property type="nucleotide sequence ID" value="NZ_JMQI01000073.1"/>
</dbReference>
<evidence type="ECO:0000313" key="6">
    <source>
        <dbReference type="EMBL" id="KDN17413.1"/>
    </source>
</evidence>
<keyword evidence="7" id="KW-1185">Reference proteome</keyword>
<sequence>MDVQTLRLFREVAAGATVTETAARAHLTQPALSRALRRLEHDAGAELFRRSGRVLRLTPAGHAFKRHVDLVLDQLDQGLREVGEIVAPDTGVVPLAFLHTFGTWLVPAVLRGFLAEHPGARFELRQHGEAGLEAELLEGTADVVITSGDPGHPRLHWSRLLVEPLRLAVPPHHRLAGRRRVRLADVAAETFILLRPGYALRETTERLCAEAGFTPRTGFEGDEVETLRGLVAAGLGVSVVPLPHTAAFPAPHLELTDVDAARDIGLAWAAGRNLPPLSETFRRHVLAAAPRLVPADLDRPQGTM</sequence>
<dbReference type="PANTHER" id="PTHR30419:SF28">
    <property type="entry name" value="HTH-TYPE TRANSCRIPTIONAL REGULATOR BSDA"/>
    <property type="match status" value="1"/>
</dbReference>
<evidence type="ECO:0000256" key="1">
    <source>
        <dbReference type="ARBA" id="ARBA00009437"/>
    </source>
</evidence>
<dbReference type="Proteomes" id="UP000027345">
    <property type="component" value="Unassembled WGS sequence"/>
</dbReference>
<evidence type="ECO:0000256" key="2">
    <source>
        <dbReference type="ARBA" id="ARBA00023015"/>
    </source>
</evidence>
<dbReference type="CDD" id="cd08434">
    <property type="entry name" value="PBP2_GltC_like"/>
    <property type="match status" value="1"/>
</dbReference>
<accession>A0A066TZJ4</accession>
<keyword evidence="4" id="KW-0804">Transcription</keyword>
<evidence type="ECO:0000256" key="4">
    <source>
        <dbReference type="ARBA" id="ARBA00023163"/>
    </source>
</evidence>
<keyword evidence="2" id="KW-0805">Transcription regulation</keyword>
<name>A0A066TZJ4_9PSEU</name>
<dbReference type="AlphaFoldDB" id="A0A066TZJ4"/>
<dbReference type="PRINTS" id="PR00039">
    <property type="entry name" value="HTHLYSR"/>
</dbReference>
<reference evidence="6 7" key="1">
    <citation type="submission" date="2014-05" db="EMBL/GenBank/DDBJ databases">
        <title>Draft genome sequence of Amycolatopsis rifamycinica DSM 46095.</title>
        <authorList>
            <person name="Lal R."/>
            <person name="Saxena A."/>
            <person name="Kumari R."/>
            <person name="Mukherjee U."/>
            <person name="Singh P."/>
            <person name="Sangwan N."/>
            <person name="Mahato N.K."/>
        </authorList>
    </citation>
    <scope>NUCLEOTIDE SEQUENCE [LARGE SCALE GENOMIC DNA]</scope>
    <source>
        <strain evidence="6 7">DSM 46095</strain>
    </source>
</reference>
<organism evidence="6 7">
    <name type="scientific">Amycolatopsis rifamycinica</name>
    <dbReference type="NCBI Taxonomy" id="287986"/>
    <lineage>
        <taxon>Bacteria</taxon>
        <taxon>Bacillati</taxon>
        <taxon>Actinomycetota</taxon>
        <taxon>Actinomycetes</taxon>
        <taxon>Pseudonocardiales</taxon>
        <taxon>Pseudonocardiaceae</taxon>
        <taxon>Amycolatopsis</taxon>
    </lineage>
</organism>
<dbReference type="GO" id="GO:0005829">
    <property type="term" value="C:cytosol"/>
    <property type="evidence" value="ECO:0007669"/>
    <property type="project" value="TreeGrafter"/>
</dbReference>
<dbReference type="SUPFAM" id="SSF46785">
    <property type="entry name" value="Winged helix' DNA-binding domain"/>
    <property type="match status" value="1"/>
</dbReference>
<dbReference type="InterPro" id="IPR036390">
    <property type="entry name" value="WH_DNA-bd_sf"/>
</dbReference>
<dbReference type="PROSITE" id="PS50931">
    <property type="entry name" value="HTH_LYSR"/>
    <property type="match status" value="1"/>
</dbReference>
<dbReference type="PANTHER" id="PTHR30419">
    <property type="entry name" value="HTH-TYPE TRANSCRIPTIONAL REGULATOR YBHD"/>
    <property type="match status" value="1"/>
</dbReference>
<dbReference type="GO" id="GO:0003677">
    <property type="term" value="F:DNA binding"/>
    <property type="evidence" value="ECO:0007669"/>
    <property type="project" value="UniProtKB-KW"/>
</dbReference>
<evidence type="ECO:0000259" key="5">
    <source>
        <dbReference type="PROSITE" id="PS50931"/>
    </source>
</evidence>
<dbReference type="GO" id="GO:0003700">
    <property type="term" value="F:DNA-binding transcription factor activity"/>
    <property type="evidence" value="ECO:0007669"/>
    <property type="project" value="InterPro"/>
</dbReference>
<dbReference type="InterPro" id="IPR005119">
    <property type="entry name" value="LysR_subst-bd"/>
</dbReference>
<keyword evidence="3" id="KW-0238">DNA-binding</keyword>
<protein>
    <submittedName>
        <fullName evidence="6">LysR family transcriptional regulator</fullName>
    </submittedName>
</protein>
<dbReference type="InterPro" id="IPR000847">
    <property type="entry name" value="LysR_HTH_N"/>
</dbReference>
<comment type="similarity">
    <text evidence="1">Belongs to the LysR transcriptional regulatory family.</text>
</comment>
<dbReference type="STRING" id="287986.DV20_36135"/>